<evidence type="ECO:0000256" key="5">
    <source>
        <dbReference type="SAM" id="Phobius"/>
    </source>
</evidence>
<dbReference type="EMBL" id="JBJKFK010002002">
    <property type="protein sequence ID" value="KAL3311816.1"/>
    <property type="molecule type" value="Genomic_DNA"/>
</dbReference>
<comment type="caution">
    <text evidence="6">The sequence shown here is derived from an EMBL/GenBank/DDBJ whole genome shotgun (WGS) entry which is preliminary data.</text>
</comment>
<gene>
    <name evidence="6" type="ORF">Ciccas_009599</name>
</gene>
<evidence type="ECO:0000313" key="7">
    <source>
        <dbReference type="Proteomes" id="UP001626550"/>
    </source>
</evidence>
<evidence type="ECO:0008006" key="8">
    <source>
        <dbReference type="Google" id="ProtNLM"/>
    </source>
</evidence>
<dbReference type="Proteomes" id="UP001626550">
    <property type="component" value="Unassembled WGS sequence"/>
</dbReference>
<evidence type="ECO:0000256" key="2">
    <source>
        <dbReference type="ARBA" id="ARBA00022692"/>
    </source>
</evidence>
<proteinExistence type="predicted"/>
<feature type="transmembrane region" description="Helical" evidence="5">
    <location>
        <begin position="235"/>
        <end position="253"/>
    </location>
</feature>
<feature type="transmembrane region" description="Helical" evidence="5">
    <location>
        <begin position="296"/>
        <end position="316"/>
    </location>
</feature>
<dbReference type="InterPro" id="IPR011701">
    <property type="entry name" value="MFS"/>
</dbReference>
<evidence type="ECO:0000256" key="1">
    <source>
        <dbReference type="ARBA" id="ARBA00004141"/>
    </source>
</evidence>
<comment type="subcellular location">
    <subcellularLocation>
        <location evidence="1">Membrane</location>
        <topology evidence="1">Multi-pass membrane protein</topology>
    </subcellularLocation>
</comment>
<dbReference type="GO" id="GO:0016020">
    <property type="term" value="C:membrane"/>
    <property type="evidence" value="ECO:0007669"/>
    <property type="project" value="UniProtKB-SubCell"/>
</dbReference>
<evidence type="ECO:0000256" key="4">
    <source>
        <dbReference type="ARBA" id="ARBA00023136"/>
    </source>
</evidence>
<feature type="transmembrane region" description="Helical" evidence="5">
    <location>
        <begin position="88"/>
        <end position="115"/>
    </location>
</feature>
<evidence type="ECO:0000313" key="6">
    <source>
        <dbReference type="EMBL" id="KAL3311816.1"/>
    </source>
</evidence>
<feature type="transmembrane region" description="Helical" evidence="5">
    <location>
        <begin position="12"/>
        <end position="34"/>
    </location>
</feature>
<dbReference type="InterPro" id="IPR050382">
    <property type="entry name" value="MFS_Na/Anion_cotransporter"/>
</dbReference>
<dbReference type="PANTHER" id="PTHR11662">
    <property type="entry name" value="SOLUTE CARRIER FAMILY 17"/>
    <property type="match status" value="1"/>
</dbReference>
<protein>
    <recommendedName>
        <fullName evidence="8">Major facilitator superfamily (MFS) profile domain-containing protein</fullName>
    </recommendedName>
</protein>
<accession>A0ABD2PZB7</accession>
<feature type="transmembrane region" description="Helical" evidence="5">
    <location>
        <begin position="323"/>
        <end position="343"/>
    </location>
</feature>
<keyword evidence="3 5" id="KW-1133">Transmembrane helix</keyword>
<evidence type="ECO:0000256" key="3">
    <source>
        <dbReference type="ARBA" id="ARBA00022989"/>
    </source>
</evidence>
<keyword evidence="7" id="KW-1185">Reference proteome</keyword>
<dbReference type="Pfam" id="PF07690">
    <property type="entry name" value="MFS_1"/>
    <property type="match status" value="1"/>
</dbReference>
<name>A0ABD2PZB7_9PLAT</name>
<keyword evidence="4 5" id="KW-0472">Membrane</keyword>
<organism evidence="6 7">
    <name type="scientific">Cichlidogyrus casuarinus</name>
    <dbReference type="NCBI Taxonomy" id="1844966"/>
    <lineage>
        <taxon>Eukaryota</taxon>
        <taxon>Metazoa</taxon>
        <taxon>Spiralia</taxon>
        <taxon>Lophotrochozoa</taxon>
        <taxon>Platyhelminthes</taxon>
        <taxon>Monogenea</taxon>
        <taxon>Monopisthocotylea</taxon>
        <taxon>Dactylogyridea</taxon>
        <taxon>Ancyrocephalidae</taxon>
        <taxon>Cichlidogyrus</taxon>
    </lineage>
</organism>
<keyword evidence="2 5" id="KW-0812">Transmembrane</keyword>
<dbReference type="AlphaFoldDB" id="A0ABD2PZB7"/>
<dbReference type="PANTHER" id="PTHR11662:SF40">
    <property type="entry name" value="MAJOR FACILITATOR SUPERFAMILY (MFS) PROFILE DOMAIN-CONTAINING PROTEIN"/>
    <property type="match status" value="1"/>
</dbReference>
<feature type="transmembrane region" description="Helical" evidence="5">
    <location>
        <begin position="162"/>
        <end position="186"/>
    </location>
</feature>
<dbReference type="Gene3D" id="1.20.1250.20">
    <property type="entry name" value="MFS general substrate transporter like domains"/>
    <property type="match status" value="2"/>
</dbReference>
<sequence length="352" mass="39130">MKMLGCKLSTKYGSKLVLTSCMVLWTSLVFLTAFFSDIYLLSFFRFLTGTASGVVMPAIFHCLSVQLSPEERYSAFNSVQTFFTAGQLLASLFAPLLSWTSCFVLFSLLGMIWVFSWFTFNKRCPDTLLDVNLLSQHHLGTDLGVPINGVHWSHFMKQPALWAVYCSHFCSNWTLIIVITWLPIYLRNFFGIQSVKPLLLVTPFFFRTLCDFLVAKAPNLPLTTGKLDPISSKRLSSTLALFLCGLFILLFGLSTTPTKSMLFLSLALSVLCLNTVSKMSSFADVSQGHASYPFMISNSLALVPGLFLGPLTAFLVTESGGRWFPTFILTSVVNVVGAFIYYVESRGVSELP</sequence>
<feature type="transmembrane region" description="Helical" evidence="5">
    <location>
        <begin position="260"/>
        <end position="276"/>
    </location>
</feature>
<reference evidence="6 7" key="1">
    <citation type="submission" date="2024-11" db="EMBL/GenBank/DDBJ databases">
        <title>Adaptive evolution of stress response genes in parasites aligns with host niche diversity.</title>
        <authorList>
            <person name="Hahn C."/>
            <person name="Resl P."/>
        </authorList>
    </citation>
    <scope>NUCLEOTIDE SEQUENCE [LARGE SCALE GENOMIC DNA]</scope>
    <source>
        <strain evidence="6">EGGRZ-B1_66</strain>
        <tissue evidence="6">Body</tissue>
    </source>
</reference>
<dbReference type="InterPro" id="IPR036259">
    <property type="entry name" value="MFS_trans_sf"/>
</dbReference>
<dbReference type="SUPFAM" id="SSF103473">
    <property type="entry name" value="MFS general substrate transporter"/>
    <property type="match status" value="1"/>
</dbReference>